<comment type="similarity">
    <text evidence="1">Belongs to the transcriptional regulatory CopG/NikR family.</text>
</comment>
<dbReference type="Pfam" id="PF08753">
    <property type="entry name" value="NikR_C"/>
    <property type="match status" value="1"/>
</dbReference>
<feature type="domain" description="Ribbon-helix-helix protein CopG" evidence="5">
    <location>
        <begin position="2"/>
        <end position="40"/>
    </location>
</feature>
<evidence type="ECO:0000313" key="7">
    <source>
        <dbReference type="EMBL" id="ABL88982.1"/>
    </source>
</evidence>
<dbReference type="SUPFAM" id="SSF47598">
    <property type="entry name" value="Ribbon-helix-helix"/>
    <property type="match status" value="1"/>
</dbReference>
<dbReference type="AlphaFoldDB" id="A1RVK0"/>
<gene>
    <name evidence="7" type="ordered locus">Pisl_1834</name>
</gene>
<dbReference type="GeneID" id="4616921"/>
<sequence>MKRFGISLPKEMADAIDKISRETGATRSEIVAAALQEYLEARRSHAEPEHQCLGVVMAVTDTFSEIGDVIEDNKTHIVAYTHLHVEGRCLTIAVVKGSSDQIEKLTLEVSKRSKLSRYVPLL</sequence>
<dbReference type="GO" id="GO:0003677">
    <property type="term" value="F:DNA binding"/>
    <property type="evidence" value="ECO:0007669"/>
    <property type="project" value="UniProtKB-KW"/>
</dbReference>
<dbReference type="GO" id="GO:0006355">
    <property type="term" value="P:regulation of DNA-templated transcription"/>
    <property type="evidence" value="ECO:0007669"/>
    <property type="project" value="InterPro"/>
</dbReference>
<keyword evidence="4" id="KW-0804">Transcription</keyword>
<keyword evidence="3" id="KW-0238">DNA-binding</keyword>
<dbReference type="EMBL" id="CP000504">
    <property type="protein sequence ID" value="ABL88982.1"/>
    <property type="molecule type" value="Genomic_DNA"/>
</dbReference>
<dbReference type="RefSeq" id="WP_011763557.1">
    <property type="nucleotide sequence ID" value="NC_008701.1"/>
</dbReference>
<dbReference type="InterPro" id="IPR050192">
    <property type="entry name" value="CopG/NikR_regulator"/>
</dbReference>
<dbReference type="PANTHER" id="PTHR34719:SF2">
    <property type="entry name" value="NICKEL-RESPONSIVE REGULATOR"/>
    <property type="match status" value="1"/>
</dbReference>
<evidence type="ECO:0000259" key="6">
    <source>
        <dbReference type="Pfam" id="PF08753"/>
    </source>
</evidence>
<evidence type="ECO:0000256" key="2">
    <source>
        <dbReference type="ARBA" id="ARBA00023015"/>
    </source>
</evidence>
<keyword evidence="8" id="KW-1185">Reference proteome</keyword>
<dbReference type="InterPro" id="IPR013321">
    <property type="entry name" value="Arc_rbn_hlx_hlx"/>
</dbReference>
<dbReference type="STRING" id="384616.Pisl_1834"/>
<protein>
    <submittedName>
        <fullName evidence="7">Transcriptional regulator, CopG family</fullName>
    </submittedName>
</protein>
<dbReference type="InterPro" id="IPR014864">
    <property type="entry name" value="TF_NikR_Ni-bd_C"/>
</dbReference>
<dbReference type="Pfam" id="PF01402">
    <property type="entry name" value="RHH_1"/>
    <property type="match status" value="1"/>
</dbReference>
<dbReference type="KEGG" id="pis:Pisl_1834"/>
<evidence type="ECO:0000256" key="4">
    <source>
        <dbReference type="ARBA" id="ARBA00023163"/>
    </source>
</evidence>
<evidence type="ECO:0000259" key="5">
    <source>
        <dbReference type="Pfam" id="PF01402"/>
    </source>
</evidence>
<dbReference type="eggNOG" id="arCOG01008">
    <property type="taxonomic scope" value="Archaea"/>
</dbReference>
<dbReference type="CDD" id="cd22231">
    <property type="entry name" value="RHH_NikR_HicB-like"/>
    <property type="match status" value="1"/>
</dbReference>
<evidence type="ECO:0000256" key="1">
    <source>
        <dbReference type="ARBA" id="ARBA00008478"/>
    </source>
</evidence>
<dbReference type="InterPro" id="IPR002145">
    <property type="entry name" value="CopG"/>
</dbReference>
<dbReference type="Gene3D" id="1.10.1220.10">
    <property type="entry name" value="Met repressor-like"/>
    <property type="match status" value="1"/>
</dbReference>
<dbReference type="SUPFAM" id="SSF55021">
    <property type="entry name" value="ACT-like"/>
    <property type="match status" value="1"/>
</dbReference>
<accession>A1RVK0</accession>
<organism evidence="7 8">
    <name type="scientific">Pyrobaculum islandicum (strain DSM 4184 / JCM 9189 / GEO3)</name>
    <dbReference type="NCBI Taxonomy" id="384616"/>
    <lineage>
        <taxon>Archaea</taxon>
        <taxon>Thermoproteota</taxon>
        <taxon>Thermoprotei</taxon>
        <taxon>Thermoproteales</taxon>
        <taxon>Thermoproteaceae</taxon>
        <taxon>Pyrobaculum</taxon>
    </lineage>
</organism>
<dbReference type="InterPro" id="IPR045865">
    <property type="entry name" value="ACT-like_dom_sf"/>
</dbReference>
<name>A1RVK0_PYRIL</name>
<proteinExistence type="inferred from homology"/>
<dbReference type="OrthoDB" id="25654at2157"/>
<reference evidence="7" key="1">
    <citation type="submission" date="2006-12" db="EMBL/GenBank/DDBJ databases">
        <title>Complete sequence of Pyrobaculum islandicum DSM 4184.</title>
        <authorList>
            <person name="Copeland A."/>
            <person name="Lucas S."/>
            <person name="Lapidus A."/>
            <person name="Barry K."/>
            <person name="Detter J.C."/>
            <person name="Glavina del Rio T."/>
            <person name="Dalin E."/>
            <person name="Tice H."/>
            <person name="Pitluck S."/>
            <person name="Meincke L."/>
            <person name="Brettin T."/>
            <person name="Bruce D."/>
            <person name="Han C."/>
            <person name="Tapia R."/>
            <person name="Gilna P."/>
            <person name="Schmutz J."/>
            <person name="Larimer F."/>
            <person name="Land M."/>
            <person name="Hauser L."/>
            <person name="Kyrpides N."/>
            <person name="Mikhailova N."/>
            <person name="Cozen A.E."/>
            <person name="Fitz-Gibbon S.T."/>
            <person name="House C.H."/>
            <person name="Saltikov C."/>
            <person name="Lowe T."/>
            <person name="Richardson P."/>
        </authorList>
    </citation>
    <scope>NUCLEOTIDE SEQUENCE [LARGE SCALE GENOMIC DNA]</scope>
    <source>
        <strain evidence="7">DSM 4184</strain>
    </source>
</reference>
<dbReference type="HOGENOM" id="CLU_113319_3_0_2"/>
<dbReference type="InterPro" id="IPR010985">
    <property type="entry name" value="Ribbon_hlx_hlx"/>
</dbReference>
<keyword evidence="2" id="KW-0805">Transcription regulation</keyword>
<dbReference type="Gene3D" id="3.30.70.1150">
    <property type="entry name" value="ACT-like. Chain A, domain 2"/>
    <property type="match status" value="1"/>
</dbReference>
<dbReference type="InterPro" id="IPR027271">
    <property type="entry name" value="Acetolactate_synth/TF_NikR_C"/>
</dbReference>
<dbReference type="PANTHER" id="PTHR34719">
    <property type="entry name" value="NICKEL-RESPONSIVE REGULATOR"/>
    <property type="match status" value="1"/>
</dbReference>
<evidence type="ECO:0000313" key="8">
    <source>
        <dbReference type="Proteomes" id="UP000002595"/>
    </source>
</evidence>
<dbReference type="Proteomes" id="UP000002595">
    <property type="component" value="Chromosome"/>
</dbReference>
<evidence type="ECO:0000256" key="3">
    <source>
        <dbReference type="ARBA" id="ARBA00023125"/>
    </source>
</evidence>
<feature type="domain" description="Transcription factor NikR nickel binding C-terminal" evidence="6">
    <location>
        <begin position="64"/>
        <end position="111"/>
    </location>
</feature>